<dbReference type="Proteomes" id="UP000422764">
    <property type="component" value="Chromosome"/>
</dbReference>
<evidence type="ECO:0000256" key="5">
    <source>
        <dbReference type="ARBA" id="ARBA00022827"/>
    </source>
</evidence>
<dbReference type="GO" id="GO:0033765">
    <property type="term" value="F:steroid dehydrogenase activity, acting on the CH-CH group of donors"/>
    <property type="evidence" value="ECO:0007669"/>
    <property type="project" value="UniProtKB-ARBA"/>
</dbReference>
<gene>
    <name evidence="10" type="ORF">GOM49_05065</name>
</gene>
<dbReference type="SMART" id="SM00900">
    <property type="entry name" value="FMN_bind"/>
    <property type="match status" value="1"/>
</dbReference>
<proteinExistence type="inferred from homology"/>
<dbReference type="InterPro" id="IPR027477">
    <property type="entry name" value="Succ_DH/fumarate_Rdtase_cat_sf"/>
</dbReference>
<dbReference type="EMBL" id="CP046522">
    <property type="protein sequence ID" value="QGU94550.1"/>
    <property type="molecule type" value="Genomic_DNA"/>
</dbReference>
<sequence length="578" mass="60192">MKYLKKLGVFLLVGMMIMSLTACGGAKKASSNSGVFAGEAKGKNGIIKVNVTIEDSKITKIDVLENHESDFTKEVFTKVVDNIIAANSAEIDTISGATLTSSAIIEAVADAVKKSGIDLSAGKSSNGQATKVEDVTTDVVVVGSGGAGMTAAIQAKEDGADVILIEKTAIVGGNTNFATGGLNAAETKAQAAKGIKDSVELFIKDTMTGGKNLNDSALVKVLAEKSSETVDWLTARGADLSDVGRMGGASVDRTHRPKGGAAVGAHLVEVLSKKVKELGVDFRLETKAIEVLHNGNKVTGIKVEDGKGNQYTINAKAVVIATGGFGANLDMVAKYQPALKGYGTTNGPGATGDAVDLLEKLDVALVDMDQIQTHPTVAPGKFKLITEAVRGNGAILVNRQGKRFVNELGTRDAVSEAELAQEGKTAFLVFDENVRKSLKAIEEYVKTGLLVEGKTPKELAEKLGVNPAEFEKTINTYNTYVQAKTDKEFGRPDMKAQLNGSNFYAVEVAPAIHHTMGGIKINTEAQIITNSGKAIEGIFAAGEVTGGVHGANRLGGNAVADITTFGRIAGANAAKLAK</sequence>
<feature type="signal peptide" evidence="8">
    <location>
        <begin position="1"/>
        <end position="22"/>
    </location>
</feature>
<dbReference type="InterPro" id="IPR010960">
    <property type="entry name" value="Flavocytochrome_c"/>
</dbReference>
<dbReference type="PRINTS" id="PR00368">
    <property type="entry name" value="FADPNR"/>
</dbReference>
<evidence type="ECO:0000256" key="4">
    <source>
        <dbReference type="ARBA" id="ARBA00022630"/>
    </source>
</evidence>
<evidence type="ECO:0000259" key="9">
    <source>
        <dbReference type="SMART" id="SM00900"/>
    </source>
</evidence>
<dbReference type="Gene3D" id="3.90.1010.20">
    <property type="match status" value="1"/>
</dbReference>
<keyword evidence="5 8" id="KW-0274">FAD</keyword>
<keyword evidence="11" id="KW-1185">Reference proteome</keyword>
<dbReference type="SUPFAM" id="SSF56425">
    <property type="entry name" value="Succinate dehydrogenase/fumarate reductase flavoprotein, catalytic domain"/>
    <property type="match status" value="1"/>
</dbReference>
<dbReference type="AlphaFoldDB" id="A0A6I6ER02"/>
<evidence type="ECO:0000313" key="10">
    <source>
        <dbReference type="EMBL" id="QGU94550.1"/>
    </source>
</evidence>
<dbReference type="Pfam" id="PF00890">
    <property type="entry name" value="FAD_binding_2"/>
    <property type="match status" value="1"/>
</dbReference>
<evidence type="ECO:0000256" key="3">
    <source>
        <dbReference type="ARBA" id="ARBA00015872"/>
    </source>
</evidence>
<evidence type="ECO:0000256" key="8">
    <source>
        <dbReference type="RuleBase" id="RU366062"/>
    </source>
</evidence>
<dbReference type="PRINTS" id="PR00411">
    <property type="entry name" value="PNDRDTASEI"/>
</dbReference>
<evidence type="ECO:0000256" key="6">
    <source>
        <dbReference type="ARBA" id="ARBA00023002"/>
    </source>
</evidence>
<dbReference type="Pfam" id="PF04205">
    <property type="entry name" value="FMN_bind"/>
    <property type="match status" value="1"/>
</dbReference>
<comment type="cofactor">
    <cofactor evidence="8">
        <name>FMN</name>
        <dbReference type="ChEBI" id="CHEBI:58210"/>
    </cofactor>
    <text evidence="8">Binds 1 or 2 FMN covalently per subunit.</text>
</comment>
<dbReference type="InterPro" id="IPR007329">
    <property type="entry name" value="FMN-bd"/>
</dbReference>
<comment type="cofactor">
    <cofactor evidence="8">
        <name>FAD</name>
        <dbReference type="ChEBI" id="CHEBI:57692"/>
    </cofactor>
    <text evidence="8">Binds 1 FAD per subunit.</text>
</comment>
<dbReference type="PANTHER" id="PTHR43400:SF7">
    <property type="entry name" value="FAD-DEPENDENT OXIDOREDUCTASE 2 FAD BINDING DOMAIN-CONTAINING PROTEIN"/>
    <property type="match status" value="1"/>
</dbReference>
<evidence type="ECO:0000313" key="11">
    <source>
        <dbReference type="Proteomes" id="UP000422764"/>
    </source>
</evidence>
<dbReference type="EC" id="1.3.99.33" evidence="2 8"/>
<accession>A0A6I6ER02</accession>
<dbReference type="Gene3D" id="3.50.50.60">
    <property type="entry name" value="FAD/NAD(P)-binding domain"/>
    <property type="match status" value="1"/>
</dbReference>
<comment type="catalytic activity">
    <reaction evidence="7 8">
        <text>dihydrourocanate + A = urocanate + AH2</text>
        <dbReference type="Rhea" id="RHEA:36059"/>
        <dbReference type="ChEBI" id="CHEBI:13193"/>
        <dbReference type="ChEBI" id="CHEBI:17499"/>
        <dbReference type="ChEBI" id="CHEBI:27247"/>
        <dbReference type="ChEBI" id="CHEBI:72991"/>
        <dbReference type="EC" id="1.3.99.33"/>
    </reaction>
</comment>
<dbReference type="Gene3D" id="3.90.700.10">
    <property type="entry name" value="Succinate dehydrogenase/fumarate reductase flavoprotein, catalytic domain"/>
    <property type="match status" value="1"/>
</dbReference>
<keyword evidence="8" id="KW-0732">Signal</keyword>
<evidence type="ECO:0000256" key="1">
    <source>
        <dbReference type="ARBA" id="ARBA00008040"/>
    </source>
</evidence>
<dbReference type="GO" id="GO:0010181">
    <property type="term" value="F:FMN binding"/>
    <property type="evidence" value="ECO:0007669"/>
    <property type="project" value="InterPro"/>
</dbReference>
<comment type="similarity">
    <text evidence="1 8">Belongs to the FAD-dependent oxidoreductase 2 family. FRD/SDH subfamily.</text>
</comment>
<name>A0A6I6ER02_9CLOT</name>
<dbReference type="NCBIfam" id="TIGR01813">
    <property type="entry name" value="flavo_cyto_c"/>
    <property type="match status" value="1"/>
</dbReference>
<feature type="domain" description="FMN-binding" evidence="9">
    <location>
        <begin position="42"/>
        <end position="115"/>
    </location>
</feature>
<dbReference type="InterPro" id="IPR050315">
    <property type="entry name" value="FAD-oxidoreductase_2"/>
</dbReference>
<dbReference type="InterPro" id="IPR003953">
    <property type="entry name" value="FAD-dep_OxRdtase_2_FAD-bd"/>
</dbReference>
<dbReference type="GO" id="GO:0016020">
    <property type="term" value="C:membrane"/>
    <property type="evidence" value="ECO:0007669"/>
    <property type="project" value="InterPro"/>
</dbReference>
<dbReference type="PROSITE" id="PS51257">
    <property type="entry name" value="PROKAR_LIPOPROTEIN"/>
    <property type="match status" value="1"/>
</dbReference>
<evidence type="ECO:0000256" key="7">
    <source>
        <dbReference type="ARBA" id="ARBA00049922"/>
    </source>
</evidence>
<dbReference type="InterPro" id="IPR036188">
    <property type="entry name" value="FAD/NAD-bd_sf"/>
</dbReference>
<feature type="chain" id="PRO_5039754696" description="Urocanate reductase" evidence="8">
    <location>
        <begin position="23"/>
        <end position="578"/>
    </location>
</feature>
<protein>
    <recommendedName>
        <fullName evidence="3 8">Urocanate reductase</fullName>
        <ecNumber evidence="2 8">1.3.99.33</ecNumber>
    </recommendedName>
</protein>
<organism evidence="10 11">
    <name type="scientific">Clostridium bovifaecis</name>
    <dbReference type="NCBI Taxonomy" id="2184719"/>
    <lineage>
        <taxon>Bacteria</taxon>
        <taxon>Bacillati</taxon>
        <taxon>Bacillota</taxon>
        <taxon>Clostridia</taxon>
        <taxon>Eubacteriales</taxon>
        <taxon>Clostridiaceae</taxon>
        <taxon>Clostridium</taxon>
    </lineage>
</organism>
<reference evidence="10 11" key="1">
    <citation type="submission" date="2019-12" db="EMBL/GenBank/DDBJ databases">
        <title>Genome sequenceing of Clostridium bovifaecis.</title>
        <authorList>
            <person name="Yao Y."/>
        </authorList>
    </citation>
    <scope>NUCLEOTIDE SEQUENCE [LARGE SCALE GENOMIC DNA]</scope>
    <source>
        <strain evidence="10 11">BXX</strain>
    </source>
</reference>
<dbReference type="SUPFAM" id="SSF51905">
    <property type="entry name" value="FAD/NAD(P)-binding domain"/>
    <property type="match status" value="1"/>
</dbReference>
<dbReference type="FunFam" id="3.90.700.10:FF:000007">
    <property type="entry name" value="NADH-dependent fumarate reductase"/>
    <property type="match status" value="1"/>
</dbReference>
<dbReference type="PANTHER" id="PTHR43400">
    <property type="entry name" value="FUMARATE REDUCTASE"/>
    <property type="match status" value="1"/>
</dbReference>
<keyword evidence="6 8" id="KW-0560">Oxidoreductase</keyword>
<evidence type="ECO:0000256" key="2">
    <source>
        <dbReference type="ARBA" id="ARBA00013137"/>
    </source>
</evidence>
<keyword evidence="4 8" id="KW-0285">Flavoprotein</keyword>